<dbReference type="EMBL" id="JBBPBM010000002">
    <property type="protein sequence ID" value="KAK8596806.1"/>
    <property type="molecule type" value="Genomic_DNA"/>
</dbReference>
<gene>
    <name evidence="1" type="ORF">V6N12_065285</name>
</gene>
<keyword evidence="2" id="KW-1185">Reference proteome</keyword>
<reference evidence="1 2" key="1">
    <citation type="journal article" date="2024" name="G3 (Bethesda)">
        <title>Genome assembly of Hibiscus sabdariffa L. provides insights into metabolisms of medicinal natural products.</title>
        <authorList>
            <person name="Kim T."/>
        </authorList>
    </citation>
    <scope>NUCLEOTIDE SEQUENCE [LARGE SCALE GENOMIC DNA]</scope>
    <source>
        <strain evidence="1">TK-2024</strain>
        <tissue evidence="1">Old leaves</tissue>
    </source>
</reference>
<sequence length="88" mass="9564">MNTVTIKALRRGYHVRAIQQLFGLRDKPITQKDALPNSQAPAEILARTGPIVSIEVSPLASCQGKLSKQSIDRFEAIAIAIDSDATTF</sequence>
<dbReference type="Proteomes" id="UP001472677">
    <property type="component" value="Unassembled WGS sequence"/>
</dbReference>
<name>A0ABR2G895_9ROSI</name>
<protein>
    <submittedName>
        <fullName evidence="1">Uncharacterized protein</fullName>
    </submittedName>
</protein>
<evidence type="ECO:0000313" key="1">
    <source>
        <dbReference type="EMBL" id="KAK8596806.1"/>
    </source>
</evidence>
<proteinExistence type="predicted"/>
<comment type="caution">
    <text evidence="1">The sequence shown here is derived from an EMBL/GenBank/DDBJ whole genome shotgun (WGS) entry which is preliminary data.</text>
</comment>
<accession>A0ABR2G895</accession>
<evidence type="ECO:0000313" key="2">
    <source>
        <dbReference type="Proteomes" id="UP001472677"/>
    </source>
</evidence>
<organism evidence="1 2">
    <name type="scientific">Hibiscus sabdariffa</name>
    <name type="common">roselle</name>
    <dbReference type="NCBI Taxonomy" id="183260"/>
    <lineage>
        <taxon>Eukaryota</taxon>
        <taxon>Viridiplantae</taxon>
        <taxon>Streptophyta</taxon>
        <taxon>Embryophyta</taxon>
        <taxon>Tracheophyta</taxon>
        <taxon>Spermatophyta</taxon>
        <taxon>Magnoliopsida</taxon>
        <taxon>eudicotyledons</taxon>
        <taxon>Gunneridae</taxon>
        <taxon>Pentapetalae</taxon>
        <taxon>rosids</taxon>
        <taxon>malvids</taxon>
        <taxon>Malvales</taxon>
        <taxon>Malvaceae</taxon>
        <taxon>Malvoideae</taxon>
        <taxon>Hibiscus</taxon>
    </lineage>
</organism>